<evidence type="ECO:0000256" key="1">
    <source>
        <dbReference type="SAM" id="Phobius"/>
    </source>
</evidence>
<dbReference type="AlphaFoldDB" id="W7DUB9"/>
<organism evidence="2 3">
    <name type="scientific">Bipolaris victoriae (strain FI3)</name>
    <name type="common">Victoria blight of oats agent</name>
    <name type="synonym">Cochliobolus victoriae</name>
    <dbReference type="NCBI Taxonomy" id="930091"/>
    <lineage>
        <taxon>Eukaryota</taxon>
        <taxon>Fungi</taxon>
        <taxon>Dikarya</taxon>
        <taxon>Ascomycota</taxon>
        <taxon>Pezizomycotina</taxon>
        <taxon>Dothideomycetes</taxon>
        <taxon>Pleosporomycetidae</taxon>
        <taxon>Pleosporales</taxon>
        <taxon>Pleosporineae</taxon>
        <taxon>Pleosporaceae</taxon>
        <taxon>Bipolaris</taxon>
    </lineage>
</organism>
<keyword evidence="1" id="KW-1133">Transmembrane helix</keyword>
<keyword evidence="3" id="KW-1185">Reference proteome</keyword>
<feature type="transmembrane region" description="Helical" evidence="1">
    <location>
        <begin position="6"/>
        <end position="33"/>
    </location>
</feature>
<protein>
    <submittedName>
        <fullName evidence="2">Uncharacterized protein</fullName>
    </submittedName>
</protein>
<gene>
    <name evidence="2" type="ORF">COCVIDRAFT_113344</name>
</gene>
<proteinExistence type="predicted"/>
<accession>W7DUB9</accession>
<dbReference type="HOGENOM" id="CLU_2654130_0_0_1"/>
<feature type="transmembrane region" description="Helical" evidence="1">
    <location>
        <begin position="45"/>
        <end position="64"/>
    </location>
</feature>
<dbReference type="GeneID" id="26250340"/>
<reference evidence="2 3" key="1">
    <citation type="journal article" date="2013" name="PLoS Genet.">
        <title>Comparative genome structure, secondary metabolite, and effector coding capacity across Cochliobolus pathogens.</title>
        <authorList>
            <person name="Condon B.J."/>
            <person name="Leng Y."/>
            <person name="Wu D."/>
            <person name="Bushley K.E."/>
            <person name="Ohm R.A."/>
            <person name="Otillar R."/>
            <person name="Martin J."/>
            <person name="Schackwitz W."/>
            <person name="Grimwood J."/>
            <person name="MohdZainudin N."/>
            <person name="Xue C."/>
            <person name="Wang R."/>
            <person name="Manning V.A."/>
            <person name="Dhillon B."/>
            <person name="Tu Z.J."/>
            <person name="Steffenson B.J."/>
            <person name="Salamov A."/>
            <person name="Sun H."/>
            <person name="Lowry S."/>
            <person name="LaButti K."/>
            <person name="Han J."/>
            <person name="Copeland A."/>
            <person name="Lindquist E."/>
            <person name="Barry K."/>
            <person name="Schmutz J."/>
            <person name="Baker S.E."/>
            <person name="Ciuffetti L.M."/>
            <person name="Grigoriev I.V."/>
            <person name="Zhong S."/>
            <person name="Turgeon B.G."/>
        </authorList>
    </citation>
    <scope>NUCLEOTIDE SEQUENCE [LARGE SCALE GENOMIC DNA]</scope>
    <source>
        <strain evidence="2 3">FI3</strain>
    </source>
</reference>
<dbReference type="EMBL" id="KI968837">
    <property type="protein sequence ID" value="EUN21698.1"/>
    <property type="molecule type" value="Genomic_DNA"/>
</dbReference>
<keyword evidence="1" id="KW-0472">Membrane</keyword>
<keyword evidence="1" id="KW-0812">Transmembrane</keyword>
<evidence type="ECO:0000313" key="3">
    <source>
        <dbReference type="Proteomes" id="UP000054337"/>
    </source>
</evidence>
<dbReference type="RefSeq" id="XP_014551274.1">
    <property type="nucleotide sequence ID" value="XM_014695788.1"/>
</dbReference>
<evidence type="ECO:0000313" key="2">
    <source>
        <dbReference type="EMBL" id="EUN21698.1"/>
    </source>
</evidence>
<dbReference type="Proteomes" id="UP000054337">
    <property type="component" value="Unassembled WGS sequence"/>
</dbReference>
<sequence length="76" mass="9205">MYRHVFWFLMLLLLLVSIGYIPTFSAFIFLSLFSKKKGSIFHFETIFLCCWVYVIGEMLLHIYVHSTYFFFFVQVN</sequence>
<name>W7DUB9_BIPV3</name>